<dbReference type="Gene3D" id="3.40.1190.10">
    <property type="entry name" value="Mur-like, catalytic domain"/>
    <property type="match status" value="1"/>
</dbReference>
<feature type="binding site" evidence="7">
    <location>
        <position position="220"/>
    </location>
    <ligand>
        <name>UDP-N-acetyl-alpha-D-muramoyl-L-alanyl-D-glutamate</name>
        <dbReference type="ChEBI" id="CHEBI:83900"/>
    </ligand>
</feature>
<feature type="binding site" evidence="7">
    <location>
        <begin position="442"/>
        <end position="445"/>
    </location>
    <ligand>
        <name>meso-2,6-diaminopimelate</name>
        <dbReference type="ChEBI" id="CHEBI:57791"/>
    </ligand>
</feature>
<evidence type="ECO:0000256" key="5">
    <source>
        <dbReference type="ARBA" id="ARBA00023306"/>
    </source>
</evidence>
<organism evidence="12 13">
    <name type="scientific">Rubellicoccus peritrichatus</name>
    <dbReference type="NCBI Taxonomy" id="3080537"/>
    <lineage>
        <taxon>Bacteria</taxon>
        <taxon>Pseudomonadati</taxon>
        <taxon>Verrucomicrobiota</taxon>
        <taxon>Opitutia</taxon>
        <taxon>Puniceicoccales</taxon>
        <taxon>Cerasicoccaceae</taxon>
        <taxon>Rubellicoccus</taxon>
    </lineage>
</organism>
<keyword evidence="6 7" id="KW-0961">Cell wall biogenesis/degradation</keyword>
<comment type="function">
    <text evidence="7">Catalyzes the addition of meso-diaminopimelic acid to the nucleotide precursor UDP-N-acetylmuramoyl-L-alanyl-D-glutamate (UMAG) in the biosynthesis of bacterial cell-wall peptidoglycan.</text>
</comment>
<dbReference type="InterPro" id="IPR004101">
    <property type="entry name" value="Mur_ligase_C"/>
</dbReference>
<dbReference type="NCBIfam" id="NF001126">
    <property type="entry name" value="PRK00139.1-4"/>
    <property type="match status" value="1"/>
</dbReference>
<evidence type="ECO:0000256" key="8">
    <source>
        <dbReference type="RuleBase" id="RU004135"/>
    </source>
</evidence>
<dbReference type="GO" id="GO:0009252">
    <property type="term" value="P:peptidoglycan biosynthetic process"/>
    <property type="evidence" value="ECO:0007669"/>
    <property type="project" value="UniProtKB-UniRule"/>
</dbReference>
<dbReference type="GO" id="GO:0008360">
    <property type="term" value="P:regulation of cell shape"/>
    <property type="evidence" value="ECO:0007669"/>
    <property type="project" value="UniProtKB-KW"/>
</dbReference>
<evidence type="ECO:0000259" key="11">
    <source>
        <dbReference type="Pfam" id="PF08245"/>
    </source>
</evidence>
<keyword evidence="3 7" id="KW-0133">Cell shape</keyword>
<evidence type="ECO:0000259" key="9">
    <source>
        <dbReference type="Pfam" id="PF01225"/>
    </source>
</evidence>
<dbReference type="Gene3D" id="3.90.190.20">
    <property type="entry name" value="Mur ligase, C-terminal domain"/>
    <property type="match status" value="1"/>
</dbReference>
<keyword evidence="7" id="KW-0547">Nucleotide-binding</keyword>
<feature type="binding site" evidence="7">
    <location>
        <position position="493"/>
    </location>
    <ligand>
        <name>meso-2,6-diaminopimelate</name>
        <dbReference type="ChEBI" id="CHEBI:57791"/>
    </ligand>
</feature>
<evidence type="ECO:0000256" key="6">
    <source>
        <dbReference type="ARBA" id="ARBA00023316"/>
    </source>
</evidence>
<keyword evidence="7" id="KW-0460">Magnesium</keyword>
<evidence type="ECO:0000256" key="1">
    <source>
        <dbReference type="ARBA" id="ARBA00005898"/>
    </source>
</evidence>
<evidence type="ECO:0000313" key="13">
    <source>
        <dbReference type="Proteomes" id="UP001304300"/>
    </source>
</evidence>
<comment type="caution">
    <text evidence="7">Lacks conserved residue(s) required for the propagation of feature annotation.</text>
</comment>
<dbReference type="NCBIfam" id="NF001124">
    <property type="entry name" value="PRK00139.1-2"/>
    <property type="match status" value="1"/>
</dbReference>
<dbReference type="EMBL" id="CP136920">
    <property type="protein sequence ID" value="WOO43547.1"/>
    <property type="molecule type" value="Genomic_DNA"/>
</dbReference>
<gene>
    <name evidence="7" type="primary">murE</name>
    <name evidence="12" type="ORF">RZN69_10650</name>
</gene>
<evidence type="ECO:0000256" key="4">
    <source>
        <dbReference type="ARBA" id="ARBA00022984"/>
    </source>
</evidence>
<dbReference type="GO" id="GO:0005524">
    <property type="term" value="F:ATP binding"/>
    <property type="evidence" value="ECO:0007669"/>
    <property type="project" value="UniProtKB-UniRule"/>
</dbReference>
<keyword evidence="2 7" id="KW-0132">Cell division</keyword>
<evidence type="ECO:0000256" key="2">
    <source>
        <dbReference type="ARBA" id="ARBA00022618"/>
    </source>
</evidence>
<dbReference type="KEGG" id="puo:RZN69_10650"/>
<dbReference type="InterPro" id="IPR013221">
    <property type="entry name" value="Mur_ligase_cen"/>
</dbReference>
<dbReference type="SUPFAM" id="SSF53244">
    <property type="entry name" value="MurD-like peptide ligases, peptide-binding domain"/>
    <property type="match status" value="1"/>
</dbReference>
<dbReference type="GO" id="GO:0051301">
    <property type="term" value="P:cell division"/>
    <property type="evidence" value="ECO:0007669"/>
    <property type="project" value="UniProtKB-KW"/>
</dbReference>
<dbReference type="SUPFAM" id="SSF53623">
    <property type="entry name" value="MurD-like peptide ligases, catalytic domain"/>
    <property type="match status" value="1"/>
</dbReference>
<dbReference type="GO" id="GO:0008765">
    <property type="term" value="F:UDP-N-acetylmuramoylalanyl-D-glutamate-2,6-diaminopimelate ligase activity"/>
    <property type="evidence" value="ECO:0007669"/>
    <property type="project" value="UniProtKB-UniRule"/>
</dbReference>
<feature type="modified residue" description="N6-carboxylysine" evidence="7">
    <location>
        <position position="254"/>
    </location>
</feature>
<protein>
    <recommendedName>
        <fullName evidence="7">UDP-N-acetylmuramoyl-L-alanyl-D-glutamate--2,6-diaminopimelate ligase</fullName>
        <ecNumber evidence="7">6.3.2.13</ecNumber>
    </recommendedName>
    <alternativeName>
        <fullName evidence="7">Meso-A2pm-adding enzyme</fullName>
    </alternativeName>
    <alternativeName>
        <fullName evidence="7">Meso-diaminopimelate-adding enzyme</fullName>
    </alternativeName>
    <alternativeName>
        <fullName evidence="7">UDP-MurNAc-L-Ala-D-Glu:meso-diaminopimelate ligase</fullName>
    </alternativeName>
    <alternativeName>
        <fullName evidence="7">UDP-MurNAc-tripeptide synthetase</fullName>
    </alternativeName>
    <alternativeName>
        <fullName evidence="7">UDP-N-acetylmuramyl-tripeptide synthetase</fullName>
    </alternativeName>
</protein>
<dbReference type="SUPFAM" id="SSF63418">
    <property type="entry name" value="MurE/MurF N-terminal domain"/>
    <property type="match status" value="1"/>
</dbReference>
<evidence type="ECO:0000256" key="3">
    <source>
        <dbReference type="ARBA" id="ARBA00022960"/>
    </source>
</evidence>
<dbReference type="InterPro" id="IPR005761">
    <property type="entry name" value="UDP-N-AcMur-Glu-dNH2Pim_ligase"/>
</dbReference>
<comment type="subcellular location">
    <subcellularLocation>
        <location evidence="7 8">Cytoplasm</location>
    </subcellularLocation>
</comment>
<dbReference type="GO" id="GO:0000287">
    <property type="term" value="F:magnesium ion binding"/>
    <property type="evidence" value="ECO:0007669"/>
    <property type="project" value="UniProtKB-UniRule"/>
</dbReference>
<evidence type="ECO:0000256" key="7">
    <source>
        <dbReference type="HAMAP-Rule" id="MF_00208"/>
    </source>
</evidence>
<feature type="binding site" evidence="7">
    <location>
        <position position="214"/>
    </location>
    <ligand>
        <name>UDP-N-acetyl-alpha-D-muramoyl-L-alanyl-D-glutamate</name>
        <dbReference type="ChEBI" id="CHEBI:83900"/>
    </ligand>
</feature>
<comment type="PTM">
    <text evidence="7">Carboxylation is probably crucial for Mg(2+) binding and, consequently, for the gamma-phosphate positioning of ATP.</text>
</comment>
<feature type="binding site" evidence="7">
    <location>
        <position position="418"/>
    </location>
    <ligand>
        <name>meso-2,6-diaminopimelate</name>
        <dbReference type="ChEBI" id="CHEBI:57791"/>
    </ligand>
</feature>
<dbReference type="Pfam" id="PF01225">
    <property type="entry name" value="Mur_ligase"/>
    <property type="match status" value="1"/>
</dbReference>
<dbReference type="Pfam" id="PF08245">
    <property type="entry name" value="Mur_ligase_M"/>
    <property type="match status" value="1"/>
</dbReference>
<evidence type="ECO:0000259" key="10">
    <source>
        <dbReference type="Pfam" id="PF02875"/>
    </source>
</evidence>
<comment type="pathway">
    <text evidence="7 8">Cell wall biogenesis; peptidoglycan biosynthesis.</text>
</comment>
<name>A0AAQ3QXY9_9BACT</name>
<dbReference type="InterPro" id="IPR036565">
    <property type="entry name" value="Mur-like_cat_sf"/>
</dbReference>
<feature type="domain" description="Mur ligase C-terminal" evidence="10">
    <location>
        <begin position="369"/>
        <end position="495"/>
    </location>
</feature>
<dbReference type="InterPro" id="IPR035911">
    <property type="entry name" value="MurE/MurF_N"/>
</dbReference>
<dbReference type="HAMAP" id="MF_00208">
    <property type="entry name" value="MurE"/>
    <property type="match status" value="1"/>
</dbReference>
<keyword evidence="13" id="KW-1185">Reference proteome</keyword>
<dbReference type="RefSeq" id="WP_317836106.1">
    <property type="nucleotide sequence ID" value="NZ_CP136920.1"/>
</dbReference>
<accession>A0AAQ3QXY9</accession>
<dbReference type="PANTHER" id="PTHR23135">
    <property type="entry name" value="MUR LIGASE FAMILY MEMBER"/>
    <property type="match status" value="1"/>
</dbReference>
<feature type="binding site" evidence="7">
    <location>
        <begin position="145"/>
        <end position="151"/>
    </location>
    <ligand>
        <name>ATP</name>
        <dbReference type="ChEBI" id="CHEBI:30616"/>
    </ligand>
</feature>
<dbReference type="NCBIfam" id="TIGR01085">
    <property type="entry name" value="murE"/>
    <property type="match status" value="1"/>
</dbReference>
<dbReference type="GO" id="GO:0005737">
    <property type="term" value="C:cytoplasm"/>
    <property type="evidence" value="ECO:0007669"/>
    <property type="project" value="UniProtKB-SubCell"/>
</dbReference>
<feature type="binding site" evidence="7">
    <location>
        <begin position="187"/>
        <end position="188"/>
    </location>
    <ligand>
        <name>UDP-N-acetyl-alpha-D-muramoyl-L-alanyl-D-glutamate</name>
        <dbReference type="ChEBI" id="CHEBI:83900"/>
    </ligand>
</feature>
<comment type="catalytic activity">
    <reaction evidence="7">
        <text>UDP-N-acetyl-alpha-D-muramoyl-L-alanyl-D-glutamate + meso-2,6-diaminopimelate + ATP = UDP-N-acetyl-alpha-D-muramoyl-L-alanyl-gamma-D-glutamyl-meso-2,6-diaminopimelate + ADP + phosphate + H(+)</text>
        <dbReference type="Rhea" id="RHEA:23676"/>
        <dbReference type="ChEBI" id="CHEBI:15378"/>
        <dbReference type="ChEBI" id="CHEBI:30616"/>
        <dbReference type="ChEBI" id="CHEBI:43474"/>
        <dbReference type="ChEBI" id="CHEBI:57791"/>
        <dbReference type="ChEBI" id="CHEBI:83900"/>
        <dbReference type="ChEBI" id="CHEBI:83905"/>
        <dbReference type="ChEBI" id="CHEBI:456216"/>
        <dbReference type="EC" id="6.3.2.13"/>
    </reaction>
</comment>
<keyword evidence="4 7" id="KW-0573">Peptidoglycan synthesis</keyword>
<dbReference type="Gene3D" id="3.40.1390.10">
    <property type="entry name" value="MurE/MurF, N-terminal domain"/>
    <property type="match status" value="1"/>
</dbReference>
<feature type="binding site" evidence="7">
    <location>
        <position position="497"/>
    </location>
    <ligand>
        <name>meso-2,6-diaminopimelate</name>
        <dbReference type="ChEBI" id="CHEBI:57791"/>
    </ligand>
</feature>
<keyword evidence="5 7" id="KW-0131">Cell cycle</keyword>
<evidence type="ECO:0000313" key="12">
    <source>
        <dbReference type="EMBL" id="WOO43547.1"/>
    </source>
</evidence>
<keyword evidence="7" id="KW-0067">ATP-binding</keyword>
<dbReference type="GO" id="GO:0071555">
    <property type="term" value="P:cell wall organization"/>
    <property type="evidence" value="ECO:0007669"/>
    <property type="project" value="UniProtKB-KW"/>
</dbReference>
<dbReference type="AlphaFoldDB" id="A0AAQ3QXY9"/>
<dbReference type="InterPro" id="IPR036615">
    <property type="entry name" value="Mur_ligase_C_dom_sf"/>
</dbReference>
<feature type="binding site" evidence="7">
    <location>
        <position position="222"/>
    </location>
    <ligand>
        <name>UDP-N-acetyl-alpha-D-muramoyl-L-alanyl-D-glutamate</name>
        <dbReference type="ChEBI" id="CHEBI:83900"/>
    </ligand>
</feature>
<comment type="similarity">
    <text evidence="1 7">Belongs to the MurCDEF family. MurE subfamily.</text>
</comment>
<dbReference type="Proteomes" id="UP001304300">
    <property type="component" value="Chromosome"/>
</dbReference>
<feature type="binding site" evidence="7">
    <location>
        <position position="65"/>
    </location>
    <ligand>
        <name>UDP-N-acetyl-alpha-D-muramoyl-L-alanyl-D-glutamate</name>
        <dbReference type="ChEBI" id="CHEBI:83900"/>
    </ligand>
</feature>
<feature type="domain" description="Mur ligase N-terminal catalytic" evidence="9">
    <location>
        <begin position="58"/>
        <end position="131"/>
    </location>
</feature>
<dbReference type="EC" id="6.3.2.13" evidence="7"/>
<dbReference type="Pfam" id="PF02875">
    <property type="entry name" value="Mur_ligase_C"/>
    <property type="match status" value="1"/>
</dbReference>
<feature type="short sequence motif" description="Meso-diaminopimelate recognition motif" evidence="7">
    <location>
        <begin position="442"/>
        <end position="445"/>
    </location>
</feature>
<dbReference type="InterPro" id="IPR000713">
    <property type="entry name" value="Mur_ligase_N"/>
</dbReference>
<sequence length="531" mass="58336">MIGLSCLENSLSWSAALSMRFAASMDAGDASEHTMPTVKALTAGLPNASLSGGGKQEVTCLITDSRRVVPGALFFAIGGLHTDGNLYIEEAIGRGAVGIVSEQPAGSNRQVAWLQVPNVRSVLAEVARRFYDHPDTQVEVVGVTGTNGKTTVSMLLQFLLSEQPADTGLIGTVRYDLGRRTIPSYKTTPESVDIYSMLDQMRREQCKRAVMEISSHAIDQQRVEGLHVRIAAFLNLTRDHIDYHHDLDAYFSVKAKLFTGETGNLPEVAVVNLDDPYGHRLLKKIPANVRTITFGKDDSADIRAENIRLEPEGSRFRAIWPGGEAELFTREPGQYNVSNVLAALAVCYARGMDLTALSEKIASFPGVPGRMERVDLGQPFPVLVDYAHTDDALRNALGMLREITPGRLFVVFGCGGNRDREKRPLMTTAVQEKADFTWATSDNPRKETIEQIFDDMRSGVVRDDAIDFVSDRRRAIGLAIDAAGEGDCVIIAGKGHETFQEFADTVVPFDDRLVARDFLSRKNFQPKEDAE</sequence>
<reference evidence="12 13" key="1">
    <citation type="submission" date="2023-10" db="EMBL/GenBank/DDBJ databases">
        <title>Rubellicoccus peritrichatus gen. nov., sp. nov., isolated from an algae of coral reef tank.</title>
        <authorList>
            <person name="Luo J."/>
        </authorList>
    </citation>
    <scope>NUCLEOTIDE SEQUENCE [LARGE SCALE GENOMIC DNA]</scope>
    <source>
        <strain evidence="12 13">CR14</strain>
    </source>
</reference>
<dbReference type="PANTHER" id="PTHR23135:SF4">
    <property type="entry name" value="UDP-N-ACETYLMURAMOYL-L-ALANYL-D-GLUTAMATE--2,6-DIAMINOPIMELATE LIGASE MURE HOMOLOG, CHLOROPLASTIC"/>
    <property type="match status" value="1"/>
</dbReference>
<proteinExistence type="inferred from homology"/>
<feature type="domain" description="Mur ligase central" evidence="11">
    <location>
        <begin position="143"/>
        <end position="347"/>
    </location>
</feature>
<keyword evidence="7" id="KW-0963">Cytoplasm</keyword>
<keyword evidence="7 12" id="KW-0436">Ligase</keyword>
<comment type="cofactor">
    <cofactor evidence="7">
        <name>Mg(2+)</name>
        <dbReference type="ChEBI" id="CHEBI:18420"/>
    </cofactor>
</comment>